<keyword evidence="2" id="KW-0812">Transmembrane</keyword>
<evidence type="ECO:0000256" key="1">
    <source>
        <dbReference type="SAM" id="MobiDB-lite"/>
    </source>
</evidence>
<keyword evidence="2" id="KW-0472">Membrane</keyword>
<gene>
    <name evidence="3" type="ORF">JOF59_003840</name>
</gene>
<dbReference type="Proteomes" id="UP001519311">
    <property type="component" value="Unassembled WGS sequence"/>
</dbReference>
<keyword evidence="2" id="KW-1133">Transmembrane helix</keyword>
<reference evidence="3 4" key="1">
    <citation type="submission" date="2021-03" db="EMBL/GenBank/DDBJ databases">
        <title>Sequencing the genomes of 1000 actinobacteria strains.</title>
        <authorList>
            <person name="Klenk H.-P."/>
        </authorList>
    </citation>
    <scope>NUCLEOTIDE SEQUENCE [LARGE SCALE GENOMIC DNA]</scope>
    <source>
        <strain evidence="3 4">DSM 40843</strain>
    </source>
</reference>
<sequence length="452" mass="46794">MSRPVQGGLTVAVLVLIPLLAVAGSDDLRAALDFTTGVLTLVSLTAAVAWGLLATDRLFLSTRHRLIAQGIHRAAAVASLGFLLLHGTVKVALGHVELLGALVPFGLGMSGTSGLIGFGSLAGLLMIVTAATGALRSAFAAPGKIAGRWRALHALAYPAWCSALVHGLYAGRQPATWVVVMYILCLLAVAAALSLRLLPQPTKRLITDLVTTLISPDAPPADSAQVLRTSPLPGAENVPPQPRQGLPPEAPGWGDGGRDLRGTPVRPRTLAAPSPPLYEAPPFGASLSGSPQYEAPRYEPPPSGPPLYEPPPRSSERLGPDPVPAAAPVTGPGQGISAAYRAVSRPPTRPPEQTEDLWPSPTPAPPGQAYRPAYAPDPLYDPEHAYARPQEPSAYGAPGSASSPYAPPAPAADRTGYRGGTARGDAETEQMPGPLYPPPAGEPWHAPAGERP</sequence>
<proteinExistence type="predicted"/>
<comment type="caution">
    <text evidence="3">The sequence shown here is derived from an EMBL/GenBank/DDBJ whole genome shotgun (WGS) entry which is preliminary data.</text>
</comment>
<feature type="compositionally biased region" description="Pro residues" evidence="1">
    <location>
        <begin position="298"/>
        <end position="313"/>
    </location>
</feature>
<feature type="transmembrane region" description="Helical" evidence="2">
    <location>
        <begin position="175"/>
        <end position="195"/>
    </location>
</feature>
<feature type="transmembrane region" description="Helical" evidence="2">
    <location>
        <begin position="34"/>
        <end position="53"/>
    </location>
</feature>
<protein>
    <submittedName>
        <fullName evidence="3">DMSO/TMAO reductase YedYZ heme-binding membrane subunit</fullName>
    </submittedName>
</protein>
<accession>A0ABS4VBZ9</accession>
<feature type="transmembrane region" description="Helical" evidence="2">
    <location>
        <begin position="116"/>
        <end position="139"/>
    </location>
</feature>
<keyword evidence="4" id="KW-1185">Reference proteome</keyword>
<evidence type="ECO:0000313" key="4">
    <source>
        <dbReference type="Proteomes" id="UP001519311"/>
    </source>
</evidence>
<feature type="transmembrane region" description="Helical" evidence="2">
    <location>
        <begin position="151"/>
        <end position="169"/>
    </location>
</feature>
<evidence type="ECO:0000256" key="2">
    <source>
        <dbReference type="SAM" id="Phobius"/>
    </source>
</evidence>
<feature type="region of interest" description="Disordered" evidence="1">
    <location>
        <begin position="220"/>
        <end position="452"/>
    </location>
</feature>
<dbReference type="RefSeq" id="WP_209470551.1">
    <property type="nucleotide sequence ID" value="NZ_BMWJ01000003.1"/>
</dbReference>
<feature type="compositionally biased region" description="Low complexity" evidence="1">
    <location>
        <begin position="392"/>
        <end position="404"/>
    </location>
</feature>
<evidence type="ECO:0000313" key="3">
    <source>
        <dbReference type="EMBL" id="MBP2361440.1"/>
    </source>
</evidence>
<organism evidence="3 4">
    <name type="scientific">Streptomyces clavifer</name>
    <dbReference type="NCBI Taxonomy" id="68188"/>
    <lineage>
        <taxon>Bacteria</taxon>
        <taxon>Bacillati</taxon>
        <taxon>Actinomycetota</taxon>
        <taxon>Actinomycetes</taxon>
        <taxon>Kitasatosporales</taxon>
        <taxon>Streptomycetaceae</taxon>
        <taxon>Streptomyces</taxon>
    </lineage>
</organism>
<name>A0ABS4VBZ9_9ACTN</name>
<feature type="transmembrane region" description="Helical" evidence="2">
    <location>
        <begin position="74"/>
        <end position="96"/>
    </location>
</feature>
<dbReference type="EMBL" id="JAGINS010000001">
    <property type="protein sequence ID" value="MBP2361440.1"/>
    <property type="molecule type" value="Genomic_DNA"/>
</dbReference>